<organism evidence="1 2">
    <name type="scientific">Rhizobium tubonense</name>
    <dbReference type="NCBI Taxonomy" id="484088"/>
    <lineage>
        <taxon>Bacteria</taxon>
        <taxon>Pseudomonadati</taxon>
        <taxon>Pseudomonadota</taxon>
        <taxon>Alphaproteobacteria</taxon>
        <taxon>Hyphomicrobiales</taxon>
        <taxon>Rhizobiaceae</taxon>
        <taxon>Rhizobium/Agrobacterium group</taxon>
        <taxon>Rhizobium</taxon>
    </lineage>
</organism>
<dbReference type="AlphaFoldDB" id="A0A2W4CY62"/>
<name>A0A2W4CY62_9HYPH</name>
<accession>A0A2W4CY62</accession>
<dbReference type="RefSeq" id="WP_111158426.1">
    <property type="nucleotide sequence ID" value="NZ_PCDP01000001.1"/>
</dbReference>
<gene>
    <name evidence="1" type="ORF">CPY51_02375</name>
</gene>
<dbReference type="Proteomes" id="UP000248925">
    <property type="component" value="Unassembled WGS sequence"/>
</dbReference>
<dbReference type="InterPro" id="IPR058532">
    <property type="entry name" value="YjbR/MT2646/Rv2570-like"/>
</dbReference>
<keyword evidence="2" id="KW-1185">Reference proteome</keyword>
<reference evidence="1 2" key="1">
    <citation type="journal article" date="2018" name="Sci. Rep.">
        <title>Rhizobium tumorigenes sp. nov., a novel plant tumorigenic bacterium isolated from cane gall tumors on thornless blackberry.</title>
        <authorList>
            <person name="Kuzmanovi N."/>
            <person name="Smalla K."/>
            <person name="Gronow S."/>
            <person name="PuBawska J."/>
        </authorList>
    </citation>
    <scope>NUCLEOTIDE SEQUENCE [LARGE SCALE GENOMIC DNA]</scope>
    <source>
        <strain evidence="1 2">CCBAU 85046</strain>
    </source>
</reference>
<dbReference type="SUPFAM" id="SSF142906">
    <property type="entry name" value="YjbR-like"/>
    <property type="match status" value="1"/>
</dbReference>
<sequence length="109" mass="11891">MTEEELVVFALGLPEATENAHFGTRDFRVRGKIFLTLPAGDYCVVMLKPDQQQMALATTPDVVAVVPGGWGERGATRLYHAMAEDATTRALVQQAWKNAAPKAMTAKED</sequence>
<protein>
    <recommendedName>
        <fullName evidence="3">MmcQ/YjbR family DNA-binding protein</fullName>
    </recommendedName>
</protein>
<dbReference type="EMBL" id="PCDP01000001">
    <property type="protein sequence ID" value="PZM17099.1"/>
    <property type="molecule type" value="Genomic_DNA"/>
</dbReference>
<dbReference type="Pfam" id="PF04237">
    <property type="entry name" value="YjbR"/>
    <property type="match status" value="1"/>
</dbReference>
<evidence type="ECO:0000313" key="2">
    <source>
        <dbReference type="Proteomes" id="UP000248925"/>
    </source>
</evidence>
<evidence type="ECO:0000313" key="1">
    <source>
        <dbReference type="EMBL" id="PZM17099.1"/>
    </source>
</evidence>
<proteinExistence type="predicted"/>
<dbReference type="InterPro" id="IPR038056">
    <property type="entry name" value="YjbR-like_sf"/>
</dbReference>
<evidence type="ECO:0008006" key="3">
    <source>
        <dbReference type="Google" id="ProtNLM"/>
    </source>
</evidence>
<dbReference type="OrthoDB" id="277063at2"/>
<comment type="caution">
    <text evidence="1">The sequence shown here is derived from an EMBL/GenBank/DDBJ whole genome shotgun (WGS) entry which is preliminary data.</text>
</comment>